<dbReference type="Pfam" id="PF01436">
    <property type="entry name" value="NHL"/>
    <property type="match status" value="1"/>
</dbReference>
<organism evidence="4">
    <name type="scientific">uncultured Solirubrobacteraceae bacterium</name>
    <dbReference type="NCBI Taxonomy" id="1162706"/>
    <lineage>
        <taxon>Bacteria</taxon>
        <taxon>Bacillati</taxon>
        <taxon>Actinomycetota</taxon>
        <taxon>Thermoleophilia</taxon>
        <taxon>Solirubrobacterales</taxon>
        <taxon>Solirubrobacteraceae</taxon>
        <taxon>environmental samples</taxon>
    </lineage>
</organism>
<sequence>MRRQVLLASLLTLAVTPAAASAATITESVPLPGGVTEPSFAVPYPGSSDVLVADWATDKIWRLPSTPFAGNGNEVGPLGDGGAPLSASLASPSAMAFRRDGGLLVADTDHHRIRLIKGGVVTTVAGSGEDDGGGDGGPATDADLLHPTGVAVLPDGESFLIADSANHRIRRVDGDTGLIQTIAGNGTDAEVDGPPLAASFSFPQALAVSANGKKLYVVDRVGRTLRKIHLDSNGDVATLAGPASGDTTPANPWDHVPPTGTFAHDDSALTAGFSPMGLLVLADDSFIVFDAGNDRVRRIKNGDVETIVGTGVRGDGPDGLDALATDLNSPVGGYVNADKDLVVVDAGNRKLRTIKGLQLPSVVKDPPAKVDQLPAEPVTPPAEPLLPVPLAPVPAPQMGKSVGVKPGSGVVRFRRAGGRSFTLLTEGASVPVGSVLDTREGSVTLSSATGGGKVQSASFSNGMFEVRQKPGSAVTDLHLRGTLTGCPKASSKPTARAAGKKRPTRRLWGDGKGKFRTHGSSAVATVRGTKWLTEDRCDGTLVKVQRGVVDVTPVRGGKTVKVRAGGQRFVRQRRAR</sequence>
<protein>
    <submittedName>
        <fullName evidence="4">Uncharacterized protein</fullName>
    </submittedName>
</protein>
<evidence type="ECO:0000313" key="4">
    <source>
        <dbReference type="EMBL" id="CAA9529883.1"/>
    </source>
</evidence>
<proteinExistence type="predicted"/>
<dbReference type="Gene3D" id="2.120.10.30">
    <property type="entry name" value="TolB, C-terminal domain"/>
    <property type="match status" value="3"/>
</dbReference>
<dbReference type="SUPFAM" id="SSF63825">
    <property type="entry name" value="YWTD domain"/>
    <property type="match status" value="1"/>
</dbReference>
<evidence type="ECO:0000256" key="3">
    <source>
        <dbReference type="SAM" id="SignalP"/>
    </source>
</evidence>
<reference evidence="4" key="1">
    <citation type="submission" date="2020-02" db="EMBL/GenBank/DDBJ databases">
        <authorList>
            <person name="Meier V. D."/>
        </authorList>
    </citation>
    <scope>NUCLEOTIDE SEQUENCE</scope>
    <source>
        <strain evidence="4">AVDCRST_MAG85</strain>
    </source>
</reference>
<keyword evidence="3" id="KW-0732">Signal</keyword>
<keyword evidence="1" id="KW-0677">Repeat</keyword>
<dbReference type="InterPro" id="IPR011042">
    <property type="entry name" value="6-blade_b-propeller_TolB-like"/>
</dbReference>
<dbReference type="EMBL" id="CADCVT010000397">
    <property type="protein sequence ID" value="CAA9529883.1"/>
    <property type="molecule type" value="Genomic_DNA"/>
</dbReference>
<dbReference type="SUPFAM" id="SSF101898">
    <property type="entry name" value="NHL repeat"/>
    <property type="match status" value="1"/>
</dbReference>
<dbReference type="PANTHER" id="PTHR46388">
    <property type="entry name" value="NHL REPEAT-CONTAINING PROTEIN 2"/>
    <property type="match status" value="1"/>
</dbReference>
<accession>A0A6J4TQU3</accession>
<feature type="signal peptide" evidence="3">
    <location>
        <begin position="1"/>
        <end position="22"/>
    </location>
</feature>
<evidence type="ECO:0000256" key="2">
    <source>
        <dbReference type="SAM" id="MobiDB-lite"/>
    </source>
</evidence>
<evidence type="ECO:0000256" key="1">
    <source>
        <dbReference type="ARBA" id="ARBA00022737"/>
    </source>
</evidence>
<feature type="region of interest" description="Disordered" evidence="2">
    <location>
        <begin position="487"/>
        <end position="520"/>
    </location>
</feature>
<dbReference type="PANTHER" id="PTHR46388:SF2">
    <property type="entry name" value="NHL REPEAT-CONTAINING PROTEIN 2"/>
    <property type="match status" value="1"/>
</dbReference>
<name>A0A6J4TQU3_9ACTN</name>
<gene>
    <name evidence="4" type="ORF">AVDCRST_MAG85-3576</name>
</gene>
<feature type="chain" id="PRO_5026822277" evidence="3">
    <location>
        <begin position="23"/>
        <end position="576"/>
    </location>
</feature>
<dbReference type="InterPro" id="IPR001258">
    <property type="entry name" value="NHL_repeat"/>
</dbReference>
<dbReference type="AlphaFoldDB" id="A0A6J4TQU3"/>